<sequence>MLSSYIASDSISIHGEHAPPDPVPRVVDPGRLRPASRPPPAGDRLRCCLPARRRHVPRPRRGPPRHPRRRQGAWLLPGDQPWRPRAGAAGHGGGVPRVLPAAGPDKAAFYSEDKSKPNRLFSGSSYETLGERYWRDCLRLVYPLPAGDTRDRPHKPQRLREVVGNYAVLARGLATEILRLLCEGMGLRPDYFVGDISGGRVAVDINLYPPCPNPSRTLGLPPHCDRDLITILLPGAVPGLEVAYKGEWIKVQPVPNSFVVNFGLQLEVRDDHIRSLRIVHRSSFELFFLGLHAGCDQRDAQERGAPRGHQLGGGEDVGGDVHRAGGRLRHRPRGGVRRRGQPAVLPHPQVRRLQADAQCRQSGVLAQPDHEPQEQPGGGMKQTKPAGHRSLARISFPRQSSC</sequence>
<name>A0A3L6RCU6_PANMI</name>
<comment type="similarity">
    <text evidence="3">Belongs to the iron/ascorbate-dependent oxidoreductase family.</text>
</comment>
<keyword evidence="7" id="KW-1185">Reference proteome</keyword>
<gene>
    <name evidence="6" type="ORF">C2845_PM06G11320</name>
</gene>
<comment type="caution">
    <text evidence="6">The sequence shown here is derived from an EMBL/GenBank/DDBJ whole genome shotgun (WGS) entry which is preliminary data.</text>
</comment>
<proteinExistence type="inferred from homology"/>
<feature type="compositionally biased region" description="Polar residues" evidence="4">
    <location>
        <begin position="1"/>
        <end position="11"/>
    </location>
</feature>
<dbReference type="InterPro" id="IPR044861">
    <property type="entry name" value="IPNS-like_FE2OG_OXY"/>
</dbReference>
<keyword evidence="1 3" id="KW-0479">Metal-binding</keyword>
<dbReference type="Gene3D" id="2.60.120.330">
    <property type="entry name" value="B-lactam Antibiotic, Isopenicillin N Synthase, Chain"/>
    <property type="match status" value="1"/>
</dbReference>
<keyword evidence="2 3" id="KW-0408">Iron</keyword>
<feature type="region of interest" description="Disordered" evidence="4">
    <location>
        <begin position="299"/>
        <end position="345"/>
    </location>
</feature>
<evidence type="ECO:0000313" key="6">
    <source>
        <dbReference type="EMBL" id="RLN00061.1"/>
    </source>
</evidence>
<evidence type="ECO:0000256" key="3">
    <source>
        <dbReference type="RuleBase" id="RU003682"/>
    </source>
</evidence>
<keyword evidence="3" id="KW-0560">Oxidoreductase</keyword>
<evidence type="ECO:0000256" key="2">
    <source>
        <dbReference type="ARBA" id="ARBA00023004"/>
    </source>
</evidence>
<protein>
    <submittedName>
        <fullName evidence="6">Mugineic-acid 3-dioxygenase-like</fullName>
    </submittedName>
</protein>
<dbReference type="STRING" id="4540.A0A3L6RCU6"/>
<feature type="compositionally biased region" description="Low complexity" evidence="4">
    <location>
        <begin position="24"/>
        <end position="33"/>
    </location>
</feature>
<dbReference type="InterPro" id="IPR005123">
    <property type="entry name" value="Oxoglu/Fe-dep_dioxygenase_dom"/>
</dbReference>
<dbReference type="SUPFAM" id="SSF51197">
    <property type="entry name" value="Clavaminate synthase-like"/>
    <property type="match status" value="1"/>
</dbReference>
<dbReference type="EMBL" id="PQIB02000009">
    <property type="protein sequence ID" value="RLN00061.1"/>
    <property type="molecule type" value="Genomic_DNA"/>
</dbReference>
<dbReference type="GO" id="GO:0051213">
    <property type="term" value="F:dioxygenase activity"/>
    <property type="evidence" value="ECO:0007669"/>
    <property type="project" value="UniProtKB-KW"/>
</dbReference>
<feature type="region of interest" description="Disordered" evidence="4">
    <location>
        <begin position="360"/>
        <end position="402"/>
    </location>
</feature>
<dbReference type="Pfam" id="PF03171">
    <property type="entry name" value="2OG-FeII_Oxy"/>
    <property type="match status" value="1"/>
</dbReference>
<feature type="compositionally biased region" description="Basic residues" evidence="4">
    <location>
        <begin position="51"/>
        <end position="71"/>
    </location>
</feature>
<dbReference type="InterPro" id="IPR050295">
    <property type="entry name" value="Plant_2OG-oxidoreductases"/>
</dbReference>
<feature type="domain" description="Fe2OG dioxygenase" evidence="5">
    <location>
        <begin position="195"/>
        <end position="312"/>
    </location>
</feature>
<accession>A0A3L6RCU6</accession>
<dbReference type="PROSITE" id="PS51471">
    <property type="entry name" value="FE2OG_OXY"/>
    <property type="match status" value="1"/>
</dbReference>
<organism evidence="6 7">
    <name type="scientific">Panicum miliaceum</name>
    <name type="common">Proso millet</name>
    <name type="synonym">Broomcorn millet</name>
    <dbReference type="NCBI Taxonomy" id="4540"/>
    <lineage>
        <taxon>Eukaryota</taxon>
        <taxon>Viridiplantae</taxon>
        <taxon>Streptophyta</taxon>
        <taxon>Embryophyta</taxon>
        <taxon>Tracheophyta</taxon>
        <taxon>Spermatophyta</taxon>
        <taxon>Magnoliopsida</taxon>
        <taxon>Liliopsida</taxon>
        <taxon>Poales</taxon>
        <taxon>Poaceae</taxon>
        <taxon>PACMAD clade</taxon>
        <taxon>Panicoideae</taxon>
        <taxon>Panicodae</taxon>
        <taxon>Paniceae</taxon>
        <taxon>Panicinae</taxon>
        <taxon>Panicum</taxon>
        <taxon>Panicum sect. Panicum</taxon>
    </lineage>
</organism>
<reference evidence="7" key="1">
    <citation type="journal article" date="2019" name="Nat. Commun.">
        <title>The genome of broomcorn millet.</title>
        <authorList>
            <person name="Zou C."/>
            <person name="Miki D."/>
            <person name="Li D."/>
            <person name="Tang Q."/>
            <person name="Xiao L."/>
            <person name="Rajput S."/>
            <person name="Deng P."/>
            <person name="Jia W."/>
            <person name="Huang R."/>
            <person name="Zhang M."/>
            <person name="Sun Y."/>
            <person name="Hu J."/>
            <person name="Fu X."/>
            <person name="Schnable P.S."/>
            <person name="Li F."/>
            <person name="Zhang H."/>
            <person name="Feng B."/>
            <person name="Zhu X."/>
            <person name="Liu R."/>
            <person name="Schnable J.C."/>
            <person name="Zhu J.-K."/>
            <person name="Zhang H."/>
        </authorList>
    </citation>
    <scope>NUCLEOTIDE SEQUENCE [LARGE SCALE GENOMIC DNA]</scope>
</reference>
<evidence type="ECO:0000256" key="1">
    <source>
        <dbReference type="ARBA" id="ARBA00022723"/>
    </source>
</evidence>
<evidence type="ECO:0000259" key="5">
    <source>
        <dbReference type="PROSITE" id="PS51471"/>
    </source>
</evidence>
<feature type="region of interest" description="Disordered" evidence="4">
    <location>
        <begin position="1"/>
        <end position="98"/>
    </location>
</feature>
<dbReference type="Proteomes" id="UP000275267">
    <property type="component" value="Unassembled WGS sequence"/>
</dbReference>
<dbReference type="PANTHER" id="PTHR47991">
    <property type="entry name" value="OXOGLUTARATE/IRON-DEPENDENT DIOXYGENASE"/>
    <property type="match status" value="1"/>
</dbReference>
<dbReference type="GO" id="GO:0046872">
    <property type="term" value="F:metal ion binding"/>
    <property type="evidence" value="ECO:0007669"/>
    <property type="project" value="UniProtKB-KW"/>
</dbReference>
<dbReference type="InterPro" id="IPR027443">
    <property type="entry name" value="IPNS-like_sf"/>
</dbReference>
<dbReference type="AlphaFoldDB" id="A0A3L6RCU6"/>
<dbReference type="OrthoDB" id="406156at2759"/>
<feature type="compositionally biased region" description="Basic residues" evidence="4">
    <location>
        <begin position="324"/>
        <end position="340"/>
    </location>
</feature>
<evidence type="ECO:0000313" key="7">
    <source>
        <dbReference type="Proteomes" id="UP000275267"/>
    </source>
</evidence>
<evidence type="ECO:0000256" key="4">
    <source>
        <dbReference type="SAM" id="MobiDB-lite"/>
    </source>
</evidence>